<evidence type="ECO:0000256" key="1">
    <source>
        <dbReference type="SAM" id="MobiDB-lite"/>
    </source>
</evidence>
<feature type="region of interest" description="Disordered" evidence="1">
    <location>
        <begin position="160"/>
        <end position="204"/>
    </location>
</feature>
<feature type="non-terminal residue" evidence="2">
    <location>
        <position position="354"/>
    </location>
</feature>
<name>A0A2J7RBB1_9NEOP</name>
<comment type="caution">
    <text evidence="2">The sequence shown here is derived from an EMBL/GenBank/DDBJ whole genome shotgun (WGS) entry which is preliminary data.</text>
</comment>
<feature type="compositionally biased region" description="Basic and acidic residues" evidence="1">
    <location>
        <begin position="193"/>
        <end position="204"/>
    </location>
</feature>
<dbReference type="AlphaFoldDB" id="A0A2J7RBB1"/>
<proteinExistence type="predicted"/>
<protein>
    <submittedName>
        <fullName evidence="2">Uncharacterized protein</fullName>
    </submittedName>
</protein>
<dbReference type="Proteomes" id="UP000235965">
    <property type="component" value="Unassembled WGS sequence"/>
</dbReference>
<evidence type="ECO:0000313" key="2">
    <source>
        <dbReference type="EMBL" id="PNF38116.1"/>
    </source>
</evidence>
<organism evidence="2 3">
    <name type="scientific">Cryptotermes secundus</name>
    <dbReference type="NCBI Taxonomy" id="105785"/>
    <lineage>
        <taxon>Eukaryota</taxon>
        <taxon>Metazoa</taxon>
        <taxon>Ecdysozoa</taxon>
        <taxon>Arthropoda</taxon>
        <taxon>Hexapoda</taxon>
        <taxon>Insecta</taxon>
        <taxon>Pterygota</taxon>
        <taxon>Neoptera</taxon>
        <taxon>Polyneoptera</taxon>
        <taxon>Dictyoptera</taxon>
        <taxon>Blattodea</taxon>
        <taxon>Blattoidea</taxon>
        <taxon>Termitoidae</taxon>
        <taxon>Kalotermitidae</taxon>
        <taxon>Cryptotermitinae</taxon>
        <taxon>Cryptotermes</taxon>
    </lineage>
</organism>
<gene>
    <name evidence="2" type="ORF">B7P43_G15318</name>
</gene>
<dbReference type="InParanoid" id="A0A2J7RBB1"/>
<evidence type="ECO:0000313" key="3">
    <source>
        <dbReference type="Proteomes" id="UP000235965"/>
    </source>
</evidence>
<dbReference type="OrthoDB" id="5987191at2759"/>
<sequence>MPLASIPVPQVSRGGWHALDITPVLRELLLNAQGPAVELMLGVRFEAPKGKPISPEHFLRDPEDIVTKSNVASPAFLVVFSEDSPDNGLMDDDGEMHLQISRPHTHAMAEMLQNAGGDFLRWIVSVPKHPTPHININNKTKDDDFYLESSENIYKNKETDKSFRHKHKSKALKENNSNFYEKRNSAEVGNRPVDTKKGPSDEQRKIIFRRRRLYVKSKLHSTEDKFGGNKPNSKEIKKSYVAKTNEVELALGNSSHRRVVRSILDNELPGDIHPTKSVPRTSPGRLLQGRRNGSTASAKDDGNTIPLPSGGTLTSHKKSKGGNKRRRGRGKKRDEHKKRSRKIPENWQHIEQVR</sequence>
<keyword evidence="3" id="KW-1185">Reference proteome</keyword>
<reference evidence="2 3" key="1">
    <citation type="submission" date="2017-12" db="EMBL/GenBank/DDBJ databases">
        <title>Hemimetabolous genomes reveal molecular basis of termite eusociality.</title>
        <authorList>
            <person name="Harrison M.C."/>
            <person name="Jongepier E."/>
            <person name="Robertson H.M."/>
            <person name="Arning N."/>
            <person name="Bitard-Feildel T."/>
            <person name="Chao H."/>
            <person name="Childers C.P."/>
            <person name="Dinh H."/>
            <person name="Doddapaneni H."/>
            <person name="Dugan S."/>
            <person name="Gowin J."/>
            <person name="Greiner C."/>
            <person name="Han Y."/>
            <person name="Hu H."/>
            <person name="Hughes D.S.T."/>
            <person name="Huylmans A.-K."/>
            <person name="Kemena C."/>
            <person name="Kremer L.P.M."/>
            <person name="Lee S.L."/>
            <person name="Lopez-Ezquerra A."/>
            <person name="Mallet L."/>
            <person name="Monroy-Kuhn J.M."/>
            <person name="Moser A."/>
            <person name="Murali S.C."/>
            <person name="Muzny D.M."/>
            <person name="Otani S."/>
            <person name="Piulachs M.-D."/>
            <person name="Poelchau M."/>
            <person name="Qu J."/>
            <person name="Schaub F."/>
            <person name="Wada-Katsumata A."/>
            <person name="Worley K.C."/>
            <person name="Xie Q."/>
            <person name="Ylla G."/>
            <person name="Poulsen M."/>
            <person name="Gibbs R.A."/>
            <person name="Schal C."/>
            <person name="Richards S."/>
            <person name="Belles X."/>
            <person name="Korb J."/>
            <person name="Bornberg-Bauer E."/>
        </authorList>
    </citation>
    <scope>NUCLEOTIDE SEQUENCE [LARGE SCALE GENOMIC DNA]</scope>
    <source>
        <tissue evidence="2">Whole body</tissue>
    </source>
</reference>
<feature type="region of interest" description="Disordered" evidence="1">
    <location>
        <begin position="267"/>
        <end position="354"/>
    </location>
</feature>
<dbReference type="STRING" id="105785.A0A2J7RBB1"/>
<accession>A0A2J7RBB1</accession>
<dbReference type="EMBL" id="NEVH01005919">
    <property type="protein sequence ID" value="PNF38116.1"/>
    <property type="molecule type" value="Genomic_DNA"/>
</dbReference>
<feature type="compositionally biased region" description="Basic residues" evidence="1">
    <location>
        <begin position="315"/>
        <end position="341"/>
    </location>
</feature>